<dbReference type="EnsemblMetazoa" id="XM_014390764.2">
    <property type="protein sequence ID" value="XP_014246250.1"/>
    <property type="gene ID" value="LOC106664769"/>
</dbReference>
<evidence type="ECO:0000313" key="2">
    <source>
        <dbReference type="EnsemblMetazoa" id="XP_014246250.1"/>
    </source>
</evidence>
<name>A0A8I6RJ06_CIMLE</name>
<organism evidence="2 3">
    <name type="scientific">Cimex lectularius</name>
    <name type="common">Bed bug</name>
    <name type="synonym">Acanthia lectularia</name>
    <dbReference type="NCBI Taxonomy" id="79782"/>
    <lineage>
        <taxon>Eukaryota</taxon>
        <taxon>Metazoa</taxon>
        <taxon>Ecdysozoa</taxon>
        <taxon>Arthropoda</taxon>
        <taxon>Hexapoda</taxon>
        <taxon>Insecta</taxon>
        <taxon>Pterygota</taxon>
        <taxon>Neoptera</taxon>
        <taxon>Paraneoptera</taxon>
        <taxon>Hemiptera</taxon>
        <taxon>Heteroptera</taxon>
        <taxon>Panheteroptera</taxon>
        <taxon>Cimicomorpha</taxon>
        <taxon>Cimicidae</taxon>
        <taxon>Cimex</taxon>
    </lineage>
</organism>
<feature type="domain" description="DEP" evidence="1">
    <location>
        <begin position="22"/>
        <end position="109"/>
    </location>
</feature>
<evidence type="ECO:0000313" key="3">
    <source>
        <dbReference type="Proteomes" id="UP000494040"/>
    </source>
</evidence>
<sequence>MAENTFGPYRATALWNEAVIMFRDGMKLKENRHRLHKHKDSFTGKDAVNFLHSALLDNNLFKPDVTRKQVHQLLNHFMKANLIQQVRNCPMRSVESFQDSSKYFYEFTEVLVNFEMNIPGETAVVNNPVKQKRTPLANKYEYDRKKSEKLSLIKKGYQEEMWKVEIMKKIEKCLQLVEMKTDVSQFLSVNKIDAKWVTINCCPKWAKIRWNTNLPPWILGAIQNLLKCAVIENEATTYPMFGLELFKIIADYFDTLENPLIPSIYNNLICTVFNQLTYLNEKSKVKRYTSLSQEHLLFHISMPCAEDDVMEIDKSIISDLPPFSCYETAFTSDHLVTRIVPQSSFDIIHLKKNQKDYSNQNIANTLKSSCSLGDIYGMQTNPYSKNRLISNRRPLQVKHNGINDNLSDDYLNKNDHLCSQGVVNEGFVYHPLERENLYDDKTQRKLEKGTEYWIERIKRSRSHDDIDPYAYVNHGLNCSFEAEDKLDYADAIKSVNRLVEASQYKRKSTSSDSDEQSFHSACSHSLADLTAKKNYSKDFIEVGENVDNKIEWVETFNKLGVSLFHFIFMLFPPNNRAQLRLLIMTINHVSANTSLEELSFSNMLNKMRNSILKSHLGNDKLVDQIITFIATNHELIFSELSDIVVSAIESQIDARNKMQPFSFCEQVTKDKFLEQKEMQSSIALNQLIEQIMKNDQIPKNEQKKYLKKFKDLYPNIYQQHCSKMTSDVKNLRI</sequence>
<proteinExistence type="predicted"/>
<protein>
    <recommendedName>
        <fullName evidence="1">DEP domain-containing protein</fullName>
    </recommendedName>
</protein>
<dbReference type="PANTHER" id="PTHR16206:SF4">
    <property type="entry name" value="PROTEIN LET-99"/>
    <property type="match status" value="1"/>
</dbReference>
<dbReference type="PROSITE" id="PS50186">
    <property type="entry name" value="DEP"/>
    <property type="match status" value="1"/>
</dbReference>
<dbReference type="Pfam" id="PF00610">
    <property type="entry name" value="DEP"/>
    <property type="match status" value="1"/>
</dbReference>
<dbReference type="InterPro" id="IPR000591">
    <property type="entry name" value="DEP_dom"/>
</dbReference>
<dbReference type="OrthoDB" id="524326at2759"/>
<dbReference type="SMART" id="SM00049">
    <property type="entry name" value="DEP"/>
    <property type="match status" value="1"/>
</dbReference>
<dbReference type="SUPFAM" id="SSF46785">
    <property type="entry name" value="Winged helix' DNA-binding domain"/>
    <property type="match status" value="1"/>
</dbReference>
<reference evidence="2" key="1">
    <citation type="submission" date="2022-01" db="UniProtKB">
        <authorList>
            <consortium name="EnsemblMetazoa"/>
        </authorList>
    </citation>
    <scope>IDENTIFICATION</scope>
</reference>
<dbReference type="RefSeq" id="XP_014246250.1">
    <property type="nucleotide sequence ID" value="XM_014390764.2"/>
</dbReference>
<accession>A0A8I6RJ06</accession>
<dbReference type="GO" id="GO:0035556">
    <property type="term" value="P:intracellular signal transduction"/>
    <property type="evidence" value="ECO:0007669"/>
    <property type="project" value="InterPro"/>
</dbReference>
<dbReference type="PANTHER" id="PTHR16206">
    <property type="entry name" value="DEP DOMAIN-CONTAINING"/>
    <property type="match status" value="1"/>
</dbReference>
<dbReference type="Proteomes" id="UP000494040">
    <property type="component" value="Unassembled WGS sequence"/>
</dbReference>
<keyword evidence="3" id="KW-1185">Reference proteome</keyword>
<dbReference type="Gene3D" id="1.10.10.10">
    <property type="entry name" value="Winged helix-like DNA-binding domain superfamily/Winged helix DNA-binding domain"/>
    <property type="match status" value="1"/>
</dbReference>
<dbReference type="AlphaFoldDB" id="A0A8I6RJ06"/>
<dbReference type="OMA" id="HRRHMRT"/>
<dbReference type="InterPro" id="IPR036388">
    <property type="entry name" value="WH-like_DNA-bd_sf"/>
</dbReference>
<dbReference type="KEGG" id="clec:106664769"/>
<evidence type="ECO:0000259" key="1">
    <source>
        <dbReference type="PROSITE" id="PS50186"/>
    </source>
</evidence>
<dbReference type="InterPro" id="IPR036390">
    <property type="entry name" value="WH_DNA-bd_sf"/>
</dbReference>
<dbReference type="GeneID" id="106664769"/>